<name>T0G5Q7_9SPHN</name>
<proteinExistence type="predicted"/>
<dbReference type="EMBL" id="ATIB01000079">
    <property type="protein sequence ID" value="EQA99035.1"/>
    <property type="molecule type" value="Genomic_DNA"/>
</dbReference>
<comment type="caution">
    <text evidence="1">The sequence shown here is derived from an EMBL/GenBank/DDBJ whole genome shotgun (WGS) entry which is preliminary data.</text>
</comment>
<dbReference type="PATRIC" id="fig|1114964.3.peg.3104"/>
<dbReference type="OrthoDB" id="7189816at2"/>
<dbReference type="eggNOG" id="ENOG5031AG7">
    <property type="taxonomic scope" value="Bacteria"/>
</dbReference>
<evidence type="ECO:0000313" key="2">
    <source>
        <dbReference type="Proteomes" id="UP000015524"/>
    </source>
</evidence>
<gene>
    <name evidence="1" type="ORF">L485_15895</name>
</gene>
<accession>T0G5Q7</accession>
<protein>
    <submittedName>
        <fullName evidence="1">Uncharacterized protein</fullName>
    </submittedName>
</protein>
<dbReference type="RefSeq" id="WP_021245764.1">
    <property type="nucleotide sequence ID" value="NZ_ATIB01000079.1"/>
</dbReference>
<keyword evidence="2" id="KW-1185">Reference proteome</keyword>
<sequence>MMAAILMAIALQTAAQTYRPLLTFSAHPALRRVTTRVDVGLLAGGRGTKDYWFRKTVQPDGGEIAETLWADTLSCPGGRSVLEELAALEGPRPHVYGLDGRDDIVMMADGVTYRLDAQSAPLFGNGRITLRTNRGTPLARWVEAALSSLAGCWKQEPPKRVS</sequence>
<organism evidence="1 2">
    <name type="scientific">Sphingobium baderi LL03</name>
    <dbReference type="NCBI Taxonomy" id="1114964"/>
    <lineage>
        <taxon>Bacteria</taxon>
        <taxon>Pseudomonadati</taxon>
        <taxon>Pseudomonadota</taxon>
        <taxon>Alphaproteobacteria</taxon>
        <taxon>Sphingomonadales</taxon>
        <taxon>Sphingomonadaceae</taxon>
        <taxon>Sphingobium</taxon>
    </lineage>
</organism>
<evidence type="ECO:0000313" key="1">
    <source>
        <dbReference type="EMBL" id="EQA99035.1"/>
    </source>
</evidence>
<reference evidence="1 2" key="1">
    <citation type="journal article" date="2013" name="Genome Announc.">
        <title>Draft Genome Sequence of a Hexachlorocyclohexane-Degrading Bacterium, Sphingobium baderi Strain LL03T.</title>
        <authorList>
            <person name="Kaur J."/>
            <person name="Verma H."/>
            <person name="Tripathi C."/>
            <person name="Khurana J.P."/>
            <person name="Lal R."/>
        </authorList>
    </citation>
    <scope>NUCLEOTIDE SEQUENCE [LARGE SCALE GENOMIC DNA]</scope>
    <source>
        <strain evidence="1 2">LL03</strain>
    </source>
</reference>
<dbReference type="Proteomes" id="UP000015524">
    <property type="component" value="Unassembled WGS sequence"/>
</dbReference>
<dbReference type="AlphaFoldDB" id="T0G5Q7"/>